<evidence type="ECO:0000313" key="2">
    <source>
        <dbReference type="Proteomes" id="UP000070544"/>
    </source>
</evidence>
<name>A0A139AZB2_GONPJ</name>
<accession>A0A139AZB2</accession>
<dbReference type="Proteomes" id="UP000070544">
    <property type="component" value="Unassembled WGS sequence"/>
</dbReference>
<reference evidence="1 2" key="1">
    <citation type="journal article" date="2015" name="Genome Biol. Evol.">
        <title>Phylogenomic analyses indicate that early fungi evolved digesting cell walls of algal ancestors of land plants.</title>
        <authorList>
            <person name="Chang Y."/>
            <person name="Wang S."/>
            <person name="Sekimoto S."/>
            <person name="Aerts A.L."/>
            <person name="Choi C."/>
            <person name="Clum A."/>
            <person name="LaButti K.M."/>
            <person name="Lindquist E.A."/>
            <person name="Yee Ngan C."/>
            <person name="Ohm R.A."/>
            <person name="Salamov A.A."/>
            <person name="Grigoriev I.V."/>
            <person name="Spatafora J.W."/>
            <person name="Berbee M.L."/>
        </authorList>
    </citation>
    <scope>NUCLEOTIDE SEQUENCE [LARGE SCALE GENOMIC DNA]</scope>
    <source>
        <strain evidence="1 2">JEL478</strain>
    </source>
</reference>
<proteinExistence type="predicted"/>
<organism evidence="1 2">
    <name type="scientific">Gonapodya prolifera (strain JEL478)</name>
    <name type="common">Monoblepharis prolifera</name>
    <dbReference type="NCBI Taxonomy" id="1344416"/>
    <lineage>
        <taxon>Eukaryota</taxon>
        <taxon>Fungi</taxon>
        <taxon>Fungi incertae sedis</taxon>
        <taxon>Chytridiomycota</taxon>
        <taxon>Chytridiomycota incertae sedis</taxon>
        <taxon>Monoblepharidomycetes</taxon>
        <taxon>Monoblepharidales</taxon>
        <taxon>Gonapodyaceae</taxon>
        <taxon>Gonapodya</taxon>
    </lineage>
</organism>
<protein>
    <submittedName>
        <fullName evidence="1">Uncharacterized protein</fullName>
    </submittedName>
</protein>
<sequence length="185" mass="19846">MSSSPAFTRPHNAPGNIMYQPYITHPLSPEFAQHIPGLQHPAFAYPFGVASTASYMQTPPMTPVARGNFVMAGRLVHARHFPSASSTSSIPDLEVLPSPALNATSPTLLATASPALLATLPPHLRAQYAQLAQGMPHVQQLPGPIEQCESPAVPQTIGARPLEEICLTDPVDVNWNENELLDEDS</sequence>
<evidence type="ECO:0000313" key="1">
    <source>
        <dbReference type="EMBL" id="KXS22040.1"/>
    </source>
</evidence>
<dbReference type="AlphaFoldDB" id="A0A139AZB2"/>
<gene>
    <name evidence="1" type="ORF">M427DRAFT_162739</name>
</gene>
<dbReference type="EMBL" id="KQ965731">
    <property type="protein sequence ID" value="KXS22040.1"/>
    <property type="molecule type" value="Genomic_DNA"/>
</dbReference>
<keyword evidence="2" id="KW-1185">Reference proteome</keyword>